<sequence>MAPINGPIIKPNENAIPTRAIPIPLVLTDDASEIIAILRETLPLHRPPINRAIINKTKFFDRAQRMYESEIPTRQPIMTTFRPLTSDIPPKIGDAINWRKLNMDPKKPPNRTELY</sequence>
<proteinExistence type="predicted"/>
<dbReference type="AlphaFoldDB" id="A0A1Y1LAW3"/>
<dbReference type="EMBL" id="GEZM01064563">
    <property type="protein sequence ID" value="JAV68716.1"/>
    <property type="molecule type" value="Transcribed_RNA"/>
</dbReference>
<accession>A0A1Y1LAW3</accession>
<evidence type="ECO:0000313" key="1">
    <source>
        <dbReference type="EMBL" id="JAV68716.1"/>
    </source>
</evidence>
<organism evidence="1">
    <name type="scientific">Photinus pyralis</name>
    <name type="common">Common eastern firefly</name>
    <name type="synonym">Lampyris pyralis</name>
    <dbReference type="NCBI Taxonomy" id="7054"/>
    <lineage>
        <taxon>Eukaryota</taxon>
        <taxon>Metazoa</taxon>
        <taxon>Ecdysozoa</taxon>
        <taxon>Arthropoda</taxon>
        <taxon>Hexapoda</taxon>
        <taxon>Insecta</taxon>
        <taxon>Pterygota</taxon>
        <taxon>Neoptera</taxon>
        <taxon>Endopterygota</taxon>
        <taxon>Coleoptera</taxon>
        <taxon>Polyphaga</taxon>
        <taxon>Elateriformia</taxon>
        <taxon>Elateroidea</taxon>
        <taxon>Lampyridae</taxon>
        <taxon>Lampyrinae</taxon>
        <taxon>Photinus</taxon>
    </lineage>
</organism>
<name>A0A1Y1LAW3_PHOPY</name>
<reference evidence="1" key="1">
    <citation type="journal article" date="2016" name="Sci. Rep.">
        <title>Molecular characterization of firefly nuptial gifts: a multi-omics approach sheds light on postcopulatory sexual selection.</title>
        <authorList>
            <person name="Al-Wathiqui N."/>
            <person name="Fallon T.R."/>
            <person name="South A."/>
            <person name="Weng J.K."/>
            <person name="Lewis S.M."/>
        </authorList>
    </citation>
    <scope>NUCLEOTIDE SEQUENCE</scope>
</reference>
<protein>
    <submittedName>
        <fullName evidence="1">Uncharacterized protein</fullName>
    </submittedName>
</protein>